<evidence type="ECO:0000256" key="1">
    <source>
        <dbReference type="ARBA" id="ARBA00010638"/>
    </source>
</evidence>
<evidence type="ECO:0000313" key="7">
    <source>
        <dbReference type="Proteomes" id="UP000052020"/>
    </source>
</evidence>
<feature type="binding site" evidence="4">
    <location>
        <position position="59"/>
    </location>
    <ligand>
        <name>substrate</name>
    </ligand>
</feature>
<comment type="catalytic activity">
    <reaction evidence="5">
        <text>(6S)-5-formyl-5,6,7,8-tetrahydrofolate + ATP = (6R)-5,10-methenyltetrahydrofolate + ADP + phosphate</text>
        <dbReference type="Rhea" id="RHEA:10488"/>
        <dbReference type="ChEBI" id="CHEBI:30616"/>
        <dbReference type="ChEBI" id="CHEBI:43474"/>
        <dbReference type="ChEBI" id="CHEBI:57455"/>
        <dbReference type="ChEBI" id="CHEBI:57457"/>
        <dbReference type="ChEBI" id="CHEBI:456216"/>
        <dbReference type="EC" id="6.3.3.2"/>
    </reaction>
</comment>
<protein>
    <recommendedName>
        <fullName evidence="5">5-formyltetrahydrofolate cyclo-ligase</fullName>
        <ecNumber evidence="5">6.3.3.2</ecNumber>
    </recommendedName>
</protein>
<dbReference type="GO" id="GO:0035999">
    <property type="term" value="P:tetrahydrofolate interconversion"/>
    <property type="evidence" value="ECO:0007669"/>
    <property type="project" value="TreeGrafter"/>
</dbReference>
<dbReference type="EMBL" id="LIZY01000132">
    <property type="protein sequence ID" value="KPJ62084.1"/>
    <property type="molecule type" value="Genomic_DNA"/>
</dbReference>
<evidence type="ECO:0000256" key="2">
    <source>
        <dbReference type="ARBA" id="ARBA00022741"/>
    </source>
</evidence>
<dbReference type="AlphaFoldDB" id="A0A0S7XI91"/>
<dbReference type="GO" id="GO:0030272">
    <property type="term" value="F:5-formyltetrahydrofolate cyclo-ligase activity"/>
    <property type="evidence" value="ECO:0007669"/>
    <property type="project" value="UniProtKB-EC"/>
</dbReference>
<dbReference type="GO" id="GO:0009396">
    <property type="term" value="P:folic acid-containing compound biosynthetic process"/>
    <property type="evidence" value="ECO:0007669"/>
    <property type="project" value="TreeGrafter"/>
</dbReference>
<feature type="binding site" evidence="4">
    <location>
        <begin position="13"/>
        <end position="17"/>
    </location>
    <ligand>
        <name>ATP</name>
        <dbReference type="ChEBI" id="CHEBI:30616"/>
    </ligand>
</feature>
<dbReference type="InterPro" id="IPR024185">
    <property type="entry name" value="FTHF_cligase-like_sf"/>
</dbReference>
<name>A0A0S7XI91_9BACT</name>
<keyword evidence="3 4" id="KW-0067">ATP-binding</keyword>
<dbReference type="PIRSF" id="PIRSF006806">
    <property type="entry name" value="FTHF_cligase"/>
    <property type="match status" value="1"/>
</dbReference>
<dbReference type="GO" id="GO:0046872">
    <property type="term" value="F:metal ion binding"/>
    <property type="evidence" value="ECO:0007669"/>
    <property type="project" value="UniProtKB-KW"/>
</dbReference>
<feature type="binding site" evidence="4">
    <location>
        <begin position="144"/>
        <end position="152"/>
    </location>
    <ligand>
        <name>ATP</name>
        <dbReference type="ChEBI" id="CHEBI:30616"/>
    </ligand>
</feature>
<evidence type="ECO:0000256" key="4">
    <source>
        <dbReference type="PIRSR" id="PIRSR006806-1"/>
    </source>
</evidence>
<proteinExistence type="inferred from homology"/>
<evidence type="ECO:0000256" key="3">
    <source>
        <dbReference type="ARBA" id="ARBA00022840"/>
    </source>
</evidence>
<comment type="caution">
    <text evidence="6">The sequence shown here is derived from an EMBL/GenBank/DDBJ whole genome shotgun (WGS) entry which is preliminary data.</text>
</comment>
<dbReference type="InterPro" id="IPR037171">
    <property type="entry name" value="NagB/RpiA_transferase-like"/>
</dbReference>
<organism evidence="6 7">
    <name type="scientific">candidate division KD3-62 bacterium DG_56</name>
    <dbReference type="NCBI Taxonomy" id="1704032"/>
    <lineage>
        <taxon>Bacteria</taxon>
        <taxon>candidate division KD3-62</taxon>
    </lineage>
</organism>
<dbReference type="EC" id="6.3.3.2" evidence="5"/>
<dbReference type="NCBIfam" id="TIGR02727">
    <property type="entry name" value="MTHFS_bact"/>
    <property type="match status" value="1"/>
</dbReference>
<sequence>MSRENQAARRRDKALLRKRLLAARAALSTEEWVARSAAIQERLFEFHPFRLADCVLFFMQVRREVRTEPMIHEALALGKRIGLPVTHVEDGSLEFREVTDLERDLEATGALDIPEPRDHCRSIPPAAVDLVVAPGVGFDQRGYRIGYGRGFYDRFLPTVPRACKAAVCFELQLIDAVPDLPGDVALDWLITDRRIIRCGPRQAEDTS</sequence>
<dbReference type="SUPFAM" id="SSF100950">
    <property type="entry name" value="NagB/RpiA/CoA transferase-like"/>
    <property type="match status" value="1"/>
</dbReference>
<dbReference type="Proteomes" id="UP000052020">
    <property type="component" value="Unassembled WGS sequence"/>
</dbReference>
<reference evidence="6 7" key="1">
    <citation type="journal article" date="2015" name="Microbiome">
        <title>Genomic resolution of linkages in carbon, nitrogen, and sulfur cycling among widespread estuary sediment bacteria.</title>
        <authorList>
            <person name="Baker B.J."/>
            <person name="Lazar C.S."/>
            <person name="Teske A.P."/>
            <person name="Dick G.J."/>
        </authorList>
    </citation>
    <scope>NUCLEOTIDE SEQUENCE [LARGE SCALE GENOMIC DNA]</scope>
    <source>
        <strain evidence="6">DG_56</strain>
    </source>
</reference>
<dbReference type="PANTHER" id="PTHR23407">
    <property type="entry name" value="ATPASE INHIBITOR/5-FORMYLTETRAHYDROFOLATE CYCLO-LIGASE"/>
    <property type="match status" value="1"/>
</dbReference>
<dbReference type="GO" id="GO:0005524">
    <property type="term" value="F:ATP binding"/>
    <property type="evidence" value="ECO:0007669"/>
    <property type="project" value="UniProtKB-KW"/>
</dbReference>
<dbReference type="Gene3D" id="3.40.50.10420">
    <property type="entry name" value="NagB/RpiA/CoA transferase-like"/>
    <property type="match status" value="1"/>
</dbReference>
<feature type="binding site" evidence="4">
    <location>
        <position position="64"/>
    </location>
    <ligand>
        <name>substrate</name>
    </ligand>
</feature>
<evidence type="ECO:0000256" key="5">
    <source>
        <dbReference type="RuleBase" id="RU361279"/>
    </source>
</evidence>
<keyword evidence="5" id="KW-0460">Magnesium</keyword>
<accession>A0A0S7XI91</accession>
<evidence type="ECO:0000313" key="6">
    <source>
        <dbReference type="EMBL" id="KPJ62084.1"/>
    </source>
</evidence>
<comment type="cofactor">
    <cofactor evidence="5">
        <name>Mg(2+)</name>
        <dbReference type="ChEBI" id="CHEBI:18420"/>
    </cofactor>
</comment>
<dbReference type="InterPro" id="IPR002698">
    <property type="entry name" value="FTHF_cligase"/>
</dbReference>
<keyword evidence="5" id="KW-0479">Metal-binding</keyword>
<dbReference type="PANTHER" id="PTHR23407:SF1">
    <property type="entry name" value="5-FORMYLTETRAHYDROFOLATE CYCLO-LIGASE"/>
    <property type="match status" value="1"/>
</dbReference>
<gene>
    <name evidence="6" type="ORF">AMK68_05345</name>
</gene>
<keyword evidence="2 4" id="KW-0547">Nucleotide-binding</keyword>
<dbReference type="Pfam" id="PF01812">
    <property type="entry name" value="5-FTHF_cyc-lig"/>
    <property type="match status" value="1"/>
</dbReference>
<comment type="similarity">
    <text evidence="1 5">Belongs to the 5-formyltetrahydrofolate cyclo-ligase family.</text>
</comment>